<dbReference type="InterPro" id="IPR011598">
    <property type="entry name" value="bHLH_dom"/>
</dbReference>
<keyword evidence="4" id="KW-0539">Nucleus</keyword>
<dbReference type="Gene3D" id="4.10.280.10">
    <property type="entry name" value="Helix-loop-helix DNA-binding domain"/>
    <property type="match status" value="1"/>
</dbReference>
<dbReference type="PANTHER" id="PTHR31945:SF63">
    <property type="entry name" value="TRANSCRIPTION FACTOR BHLH90"/>
    <property type="match status" value="1"/>
</dbReference>
<evidence type="ECO:0000256" key="6">
    <source>
        <dbReference type="SAM" id="MobiDB-lite"/>
    </source>
</evidence>
<keyword evidence="3" id="KW-0804">Transcription</keyword>
<dbReference type="EMBL" id="JARPOI010000007">
    <property type="protein sequence ID" value="KAJ9176385.1"/>
    <property type="molecule type" value="Genomic_DNA"/>
</dbReference>
<dbReference type="Proteomes" id="UP001174677">
    <property type="component" value="Chromosome 7"/>
</dbReference>
<dbReference type="PANTHER" id="PTHR31945">
    <property type="entry name" value="TRANSCRIPTION FACTOR SCREAM2-RELATED"/>
    <property type="match status" value="1"/>
</dbReference>
<dbReference type="Pfam" id="PF22754">
    <property type="entry name" value="bHLH-TF_ACT-like_plant"/>
    <property type="match status" value="1"/>
</dbReference>
<dbReference type="InterPro" id="IPR051358">
    <property type="entry name" value="TF_AMS/ICE1/BHLH6-like"/>
</dbReference>
<sequence>MRGLEGALEWLRPLVHSNAWDYCVVWKLGDDPSRFIQWMGCCCGGGGGEVKEERGEENHSAALCRDMYFKHPISTKACEALACFPPFMPLYSGIHGEVVTSTQSKWLTHANASDSNLSPEFVGTRVLIPVFGGLIELFAGKHITKDQKIIEFITAQFNVLKQEALIAHDYSSINELCLDPFLEQNLQNLPPPSHLLSLIPRTQFHHPLNQPNNHSSFEGSSSVSNPSNEHSSFDSHSGHLSRKGILKQSIGKPCGKRKSDYDENLLKQQAGLFPDCNNKAAKVIQRSERENFRSKNLVTERNRRNRMKDGLFTLRALVPKISKMNKAAILGDAIDYIGELQKEEKKLQDELKEIEEQECKNSNAEIIASKLETLCESSKHLLPPEGNQNSSGFGENKKTEVQIELNQIGKREFLIKLFYEHKRGGFRKLMDAIYSFGLQVVDANMTTFNGKVLNILKVEANAKDIQPRKLKESLLKLGG</sequence>
<dbReference type="InterPro" id="IPR036638">
    <property type="entry name" value="HLH_DNA-bd_sf"/>
</dbReference>
<comment type="caution">
    <text evidence="8">The sequence shown here is derived from an EMBL/GenBank/DDBJ whole genome shotgun (WGS) entry which is preliminary data.</text>
</comment>
<dbReference type="PROSITE" id="PS50888">
    <property type="entry name" value="BHLH"/>
    <property type="match status" value="1"/>
</dbReference>
<evidence type="ECO:0000313" key="8">
    <source>
        <dbReference type="EMBL" id="KAJ9176385.1"/>
    </source>
</evidence>
<gene>
    <name evidence="8" type="ORF">P3X46_011703</name>
</gene>
<evidence type="ECO:0000256" key="3">
    <source>
        <dbReference type="ARBA" id="ARBA00023163"/>
    </source>
</evidence>
<dbReference type="SUPFAM" id="SSF47459">
    <property type="entry name" value="HLH, helix-loop-helix DNA-binding domain"/>
    <property type="match status" value="1"/>
</dbReference>
<evidence type="ECO:0000313" key="9">
    <source>
        <dbReference type="Proteomes" id="UP001174677"/>
    </source>
</evidence>
<protein>
    <recommendedName>
        <fullName evidence="7">BHLH domain-containing protein</fullName>
    </recommendedName>
</protein>
<comment type="subcellular location">
    <subcellularLocation>
        <location evidence="1">Nucleus</location>
    </subcellularLocation>
</comment>
<organism evidence="8 9">
    <name type="scientific">Hevea brasiliensis</name>
    <name type="common">Para rubber tree</name>
    <name type="synonym">Siphonia brasiliensis</name>
    <dbReference type="NCBI Taxonomy" id="3981"/>
    <lineage>
        <taxon>Eukaryota</taxon>
        <taxon>Viridiplantae</taxon>
        <taxon>Streptophyta</taxon>
        <taxon>Embryophyta</taxon>
        <taxon>Tracheophyta</taxon>
        <taxon>Spermatophyta</taxon>
        <taxon>Magnoliopsida</taxon>
        <taxon>eudicotyledons</taxon>
        <taxon>Gunneridae</taxon>
        <taxon>Pentapetalae</taxon>
        <taxon>rosids</taxon>
        <taxon>fabids</taxon>
        <taxon>Malpighiales</taxon>
        <taxon>Euphorbiaceae</taxon>
        <taxon>Crotonoideae</taxon>
        <taxon>Micrandreae</taxon>
        <taxon>Hevea</taxon>
    </lineage>
</organism>
<keyword evidence="2" id="KW-0805">Transcription regulation</keyword>
<proteinExistence type="predicted"/>
<evidence type="ECO:0000256" key="1">
    <source>
        <dbReference type="ARBA" id="ARBA00004123"/>
    </source>
</evidence>
<reference evidence="8" key="1">
    <citation type="journal article" date="2023" name="Plant Biotechnol. J.">
        <title>Chromosome-level wild Hevea brasiliensis genome provides new tools for genomic-assisted breeding and valuable loci to elevate rubber yield.</title>
        <authorList>
            <person name="Cheng H."/>
            <person name="Song X."/>
            <person name="Hu Y."/>
            <person name="Wu T."/>
            <person name="Yang Q."/>
            <person name="An Z."/>
            <person name="Feng S."/>
            <person name="Deng Z."/>
            <person name="Wu W."/>
            <person name="Zeng X."/>
            <person name="Tu M."/>
            <person name="Wang X."/>
            <person name="Huang H."/>
        </authorList>
    </citation>
    <scope>NUCLEOTIDE SEQUENCE</scope>
    <source>
        <strain evidence="8">MT/VB/25A 57/8</strain>
    </source>
</reference>
<feature type="coiled-coil region" evidence="5">
    <location>
        <begin position="337"/>
        <end position="367"/>
    </location>
</feature>
<keyword evidence="9" id="KW-1185">Reference proteome</keyword>
<feature type="compositionally biased region" description="Low complexity" evidence="6">
    <location>
        <begin position="211"/>
        <end position="230"/>
    </location>
</feature>
<dbReference type="SMART" id="SM00353">
    <property type="entry name" value="HLH"/>
    <property type="match status" value="1"/>
</dbReference>
<feature type="domain" description="BHLH" evidence="7">
    <location>
        <begin position="291"/>
        <end position="340"/>
    </location>
</feature>
<dbReference type="Pfam" id="PF14215">
    <property type="entry name" value="bHLH-MYC_N"/>
    <property type="match status" value="1"/>
</dbReference>
<dbReference type="InterPro" id="IPR054502">
    <property type="entry name" value="bHLH-TF_ACT-like_plant"/>
</dbReference>
<accession>A0ABQ9MA23</accession>
<evidence type="ECO:0000256" key="4">
    <source>
        <dbReference type="ARBA" id="ARBA00023242"/>
    </source>
</evidence>
<name>A0ABQ9MA23_HEVBR</name>
<feature type="region of interest" description="Disordered" evidence="6">
    <location>
        <begin position="204"/>
        <end position="254"/>
    </location>
</feature>
<evidence type="ECO:0000259" key="7">
    <source>
        <dbReference type="PROSITE" id="PS50888"/>
    </source>
</evidence>
<dbReference type="InterPro" id="IPR025610">
    <property type="entry name" value="MYC/MYB_N"/>
</dbReference>
<evidence type="ECO:0000256" key="2">
    <source>
        <dbReference type="ARBA" id="ARBA00023015"/>
    </source>
</evidence>
<keyword evidence="5" id="KW-0175">Coiled coil</keyword>
<evidence type="ECO:0000256" key="5">
    <source>
        <dbReference type="SAM" id="Coils"/>
    </source>
</evidence>
<dbReference type="Pfam" id="PF00010">
    <property type="entry name" value="HLH"/>
    <property type="match status" value="1"/>
</dbReference>